<proteinExistence type="predicted"/>
<protein>
    <submittedName>
        <fullName evidence="1">Uncharacterized protein</fullName>
    </submittedName>
</protein>
<sequence length="193" mass="22628">MSLEINVYCKELSDDLIPKIIERLSDYEIVVEIHPDFSFKDQKGFLPFKFRLTNQPLAILKDKELKSGFELYIEDFDLQTEINQLTCKPKLLDRILGKKPEGMSFANPEIDAHLKDCKKLLTFRWGTADSFEFRFAVLTSTIITELTNGIYTYPANDIWLANKTIIDNVYKDVKDYEQTINEENIRFHLFNGW</sequence>
<organism evidence="1 2">
    <name type="scientific">Flavobacterium rivuli WB 3.3-2 = DSM 21788</name>
    <dbReference type="NCBI Taxonomy" id="1121895"/>
    <lineage>
        <taxon>Bacteria</taxon>
        <taxon>Pseudomonadati</taxon>
        <taxon>Bacteroidota</taxon>
        <taxon>Flavobacteriia</taxon>
        <taxon>Flavobacteriales</taxon>
        <taxon>Flavobacteriaceae</taxon>
        <taxon>Flavobacterium</taxon>
    </lineage>
</organism>
<gene>
    <name evidence="1" type="ORF">Q765_03580</name>
</gene>
<evidence type="ECO:0000313" key="2">
    <source>
        <dbReference type="Proteomes" id="UP000030152"/>
    </source>
</evidence>
<dbReference type="EMBL" id="JRLX01000002">
    <property type="protein sequence ID" value="KGO88141.1"/>
    <property type="molecule type" value="Genomic_DNA"/>
</dbReference>
<dbReference type="Proteomes" id="UP000030152">
    <property type="component" value="Unassembled WGS sequence"/>
</dbReference>
<keyword evidence="2" id="KW-1185">Reference proteome</keyword>
<dbReference type="eggNOG" id="ENOG5033WKF">
    <property type="taxonomic scope" value="Bacteria"/>
</dbReference>
<evidence type="ECO:0000313" key="1">
    <source>
        <dbReference type="EMBL" id="KGO88141.1"/>
    </source>
</evidence>
<accession>A0A0A2M938</accession>
<reference evidence="1 2" key="1">
    <citation type="submission" date="2013-09" db="EMBL/GenBank/DDBJ databases">
        <authorList>
            <person name="Zeng Z."/>
            <person name="Chen C."/>
        </authorList>
    </citation>
    <scope>NUCLEOTIDE SEQUENCE [LARGE SCALE GENOMIC DNA]</scope>
    <source>
        <strain evidence="1 2">WB 3.3-2</strain>
    </source>
</reference>
<dbReference type="STRING" id="1121895.GCA_000378485_01063"/>
<name>A0A0A2M938_9FLAO</name>
<comment type="caution">
    <text evidence="1">The sequence shown here is derived from an EMBL/GenBank/DDBJ whole genome shotgun (WGS) entry which is preliminary data.</text>
</comment>
<dbReference type="OrthoDB" id="759274at2"/>
<dbReference type="AlphaFoldDB" id="A0A0A2M938"/>
<dbReference type="RefSeq" id="WP_020212193.1">
    <property type="nucleotide sequence ID" value="NZ_JRLX01000002.1"/>
</dbReference>